<evidence type="ECO:0008006" key="4">
    <source>
        <dbReference type="Google" id="ProtNLM"/>
    </source>
</evidence>
<dbReference type="Proteomes" id="UP000297567">
    <property type="component" value="Unassembled WGS sequence"/>
</dbReference>
<keyword evidence="1" id="KW-1133">Transmembrane helix</keyword>
<feature type="transmembrane region" description="Helical" evidence="1">
    <location>
        <begin position="207"/>
        <end position="224"/>
    </location>
</feature>
<sequence>MAISSLFSNFTLRKFIFLGIQILFFSLFIFVSLSYVYTGNFQIPTKFIRYVSLLYLAFILFQKNGNSQFQFFAIFLVYLSFTNPVPSSDLIPARFFPLWLDQTNGFEFKDLLNQTIHKEYKLEEFSFLKRDFTDLPHNIDGKILVLPYYLVPGKFEYLPSYPWTPGIINFLFAELFTIPTEFLPLDPTQKESSILFLLPKLYQLEKFTAALLSTLSAYFLYLILQKKPFSKTKYEAFIIVILYSFCTSHFSNSSQALWQHTTIEFFLSILLYLLFHESQNIFKFLLIGFIAAVLIYSRPSSIFLLSFPVIYCLQNFTELKWKLIFSGIIFGVSLFLFGIINFHYYDDVMGGYNLHKKAYALAGYSDLFQSHFLEGLIGLTISPGFGYYFFSPFLLFPFLLYKKIENKTLLGLLFLPQLLILLFYSKYIFWEGGHSYGSRFLTDINLFSILMFSLLPFDSLQHGKIKYSLLLLIVFSFGIQFYGTNQKESVSLWNSCRYNSNFEKAFDFKNLPFWPNLNKSNCIKINN</sequence>
<gene>
    <name evidence="2" type="ORF">EHQ62_00910</name>
</gene>
<proteinExistence type="predicted"/>
<feature type="transmembrane region" description="Helical" evidence="1">
    <location>
        <begin position="436"/>
        <end position="455"/>
    </location>
</feature>
<evidence type="ECO:0000256" key="1">
    <source>
        <dbReference type="SAM" id="Phobius"/>
    </source>
</evidence>
<feature type="transmembrane region" description="Helical" evidence="1">
    <location>
        <begin position="43"/>
        <end position="61"/>
    </location>
</feature>
<evidence type="ECO:0000313" key="3">
    <source>
        <dbReference type="Proteomes" id="UP000297567"/>
    </source>
</evidence>
<feature type="transmembrane region" description="Helical" evidence="1">
    <location>
        <begin position="385"/>
        <end position="401"/>
    </location>
</feature>
<keyword evidence="1" id="KW-0472">Membrane</keyword>
<feature type="transmembrane region" description="Helical" evidence="1">
    <location>
        <begin position="236"/>
        <end position="251"/>
    </location>
</feature>
<protein>
    <recommendedName>
        <fullName evidence="4">Glycosyltransferase RgtA/B/C/D-like domain-containing protein</fullName>
    </recommendedName>
</protein>
<name>A0A4Z0ZYH8_9LEPT</name>
<reference evidence="2" key="1">
    <citation type="journal article" date="2019" name="PLoS Negl. Trop. Dis.">
        <title>Revisiting the worldwide diversity of Leptospira species in the environment.</title>
        <authorList>
            <person name="Vincent A.T."/>
            <person name="Schiettekatte O."/>
            <person name="Bourhy P."/>
            <person name="Veyrier F.J."/>
            <person name="Picardeau M."/>
        </authorList>
    </citation>
    <scope>NUCLEOTIDE SEQUENCE [LARGE SCALE GENOMIC DNA]</scope>
    <source>
        <strain evidence="2">201702451</strain>
    </source>
</reference>
<feature type="transmembrane region" description="Helical" evidence="1">
    <location>
        <begin position="323"/>
        <end position="346"/>
    </location>
</feature>
<feature type="transmembrane region" description="Helical" evidence="1">
    <location>
        <begin position="284"/>
        <end position="311"/>
    </location>
</feature>
<comment type="caution">
    <text evidence="2">The sequence shown here is derived from an EMBL/GenBank/DDBJ whole genome shotgun (WGS) entry which is preliminary data.</text>
</comment>
<dbReference type="AlphaFoldDB" id="A0A4Z0ZYH8"/>
<feature type="transmembrane region" description="Helical" evidence="1">
    <location>
        <begin position="467"/>
        <end position="483"/>
    </location>
</feature>
<keyword evidence="1" id="KW-0812">Transmembrane</keyword>
<feature type="transmembrane region" description="Helical" evidence="1">
    <location>
        <begin position="15"/>
        <end position="37"/>
    </location>
</feature>
<keyword evidence="3" id="KW-1185">Reference proteome</keyword>
<organism evidence="2 3">
    <name type="scientific">Leptospira jelokensis</name>
    <dbReference type="NCBI Taxonomy" id="2484931"/>
    <lineage>
        <taxon>Bacteria</taxon>
        <taxon>Pseudomonadati</taxon>
        <taxon>Spirochaetota</taxon>
        <taxon>Spirochaetia</taxon>
        <taxon>Leptospirales</taxon>
        <taxon>Leptospiraceae</taxon>
        <taxon>Leptospira</taxon>
    </lineage>
</organism>
<evidence type="ECO:0000313" key="2">
    <source>
        <dbReference type="EMBL" id="TGL76612.1"/>
    </source>
</evidence>
<dbReference type="RefSeq" id="WP_135640386.1">
    <property type="nucleotide sequence ID" value="NZ_RQGH01000005.1"/>
</dbReference>
<dbReference type="EMBL" id="RQGH01000005">
    <property type="protein sequence ID" value="TGL76612.1"/>
    <property type="molecule type" value="Genomic_DNA"/>
</dbReference>
<feature type="transmembrane region" description="Helical" evidence="1">
    <location>
        <begin position="408"/>
        <end position="430"/>
    </location>
</feature>
<accession>A0A4Z0ZYH8</accession>